<evidence type="ECO:0000256" key="1">
    <source>
        <dbReference type="ARBA" id="ARBA00023015"/>
    </source>
</evidence>
<keyword evidence="6" id="KW-1185">Reference proteome</keyword>
<dbReference type="OrthoDB" id="9788446at2"/>
<evidence type="ECO:0000313" key="5">
    <source>
        <dbReference type="EMBL" id="OJG35414.1"/>
    </source>
</evidence>
<dbReference type="SUPFAM" id="SSF46689">
    <property type="entry name" value="Homeodomain-like"/>
    <property type="match status" value="2"/>
</dbReference>
<dbReference type="GO" id="GO:0003700">
    <property type="term" value="F:DNA-binding transcription factor activity"/>
    <property type="evidence" value="ECO:0007669"/>
    <property type="project" value="InterPro"/>
</dbReference>
<organism evidence="5 6">
    <name type="scientific">Enterococcus devriesei</name>
    <dbReference type="NCBI Taxonomy" id="319970"/>
    <lineage>
        <taxon>Bacteria</taxon>
        <taxon>Bacillati</taxon>
        <taxon>Bacillota</taxon>
        <taxon>Bacilli</taxon>
        <taxon>Lactobacillales</taxon>
        <taxon>Enterococcaceae</taxon>
        <taxon>Enterococcus</taxon>
    </lineage>
</organism>
<protein>
    <submittedName>
        <fullName evidence="5">AraC family transcriptional regulator</fullName>
    </submittedName>
</protein>
<dbReference type="GO" id="GO:0043565">
    <property type="term" value="F:sequence-specific DNA binding"/>
    <property type="evidence" value="ECO:0007669"/>
    <property type="project" value="InterPro"/>
</dbReference>
<keyword evidence="1" id="KW-0805">Transcription regulation</keyword>
<dbReference type="PROSITE" id="PS01124">
    <property type="entry name" value="HTH_ARAC_FAMILY_2"/>
    <property type="match status" value="1"/>
</dbReference>
<accession>A0A1L8SUA2</accession>
<dbReference type="Gene3D" id="1.10.10.60">
    <property type="entry name" value="Homeodomain-like"/>
    <property type="match status" value="1"/>
</dbReference>
<gene>
    <name evidence="5" type="ORF">RV00_GL002599</name>
</gene>
<dbReference type="STRING" id="319970.RV00_GL002599"/>
<dbReference type="PANTHER" id="PTHR43280:SF2">
    <property type="entry name" value="HTH-TYPE TRANSCRIPTIONAL REGULATOR EXSA"/>
    <property type="match status" value="1"/>
</dbReference>
<dbReference type="EMBL" id="JXKM01000006">
    <property type="protein sequence ID" value="OJG35414.1"/>
    <property type="molecule type" value="Genomic_DNA"/>
</dbReference>
<reference evidence="5 6" key="1">
    <citation type="submission" date="2014-12" db="EMBL/GenBank/DDBJ databases">
        <title>Draft genome sequences of 29 type strains of Enterococci.</title>
        <authorList>
            <person name="Zhong Z."/>
            <person name="Sun Z."/>
            <person name="Liu W."/>
            <person name="Zhang W."/>
            <person name="Zhang H."/>
        </authorList>
    </citation>
    <scope>NUCLEOTIDE SEQUENCE [LARGE SCALE GENOMIC DNA]</scope>
    <source>
        <strain evidence="5 6">DSM 22802</strain>
    </source>
</reference>
<dbReference type="InterPro" id="IPR009057">
    <property type="entry name" value="Homeodomain-like_sf"/>
</dbReference>
<keyword evidence="2" id="KW-0238">DNA-binding</keyword>
<proteinExistence type="predicted"/>
<name>A0A1L8SUA2_9ENTE</name>
<evidence type="ECO:0000256" key="3">
    <source>
        <dbReference type="ARBA" id="ARBA00023163"/>
    </source>
</evidence>
<dbReference type="Proteomes" id="UP000183700">
    <property type="component" value="Unassembled WGS sequence"/>
</dbReference>
<dbReference type="PANTHER" id="PTHR43280">
    <property type="entry name" value="ARAC-FAMILY TRANSCRIPTIONAL REGULATOR"/>
    <property type="match status" value="1"/>
</dbReference>
<dbReference type="RefSeq" id="WP_071862392.1">
    <property type="nucleotide sequence ID" value="NZ_JBHLVS010000013.1"/>
</dbReference>
<sequence>MENAFELDTVLDIEKWEKLQDKIASATHLAILLVDYRGVPVTRHSQVKPFCHLARTDPQMSKYCEKCDARGGLEAARTYRPFIYRCHFDIIDMAIPITVEGRYVGAIMAGEIMLNHDQDDLEQVLDLKNLPEVAAFKSEHYQLLENYPQVSLNDLKLTADMLEELSEYIVSEAIKKDFLAMSYNKTLRFSKKSAGNQQDSEQHDSLFLNDTLRYSLLKKRLQDSGIYLAENKLLQPAIDAIFTNKDQHLDLHTLAKLVNVSPNYLSRLLRREFGEPFSQIYAKLKIYWAQELLLTTDLSVNAISDTLGFLEPSYFIRSFKKVAHMTPLKWRQQKKD</sequence>
<dbReference type="Pfam" id="PF12833">
    <property type="entry name" value="HTH_18"/>
    <property type="match status" value="1"/>
</dbReference>
<evidence type="ECO:0000259" key="4">
    <source>
        <dbReference type="PROSITE" id="PS01124"/>
    </source>
</evidence>
<dbReference type="InterPro" id="IPR018060">
    <property type="entry name" value="HTH_AraC"/>
</dbReference>
<dbReference type="Pfam" id="PF10114">
    <property type="entry name" value="PocR"/>
    <property type="match status" value="1"/>
</dbReference>
<dbReference type="InterPro" id="IPR018771">
    <property type="entry name" value="PocR_dom"/>
</dbReference>
<feature type="domain" description="HTH araC/xylS-type" evidence="4">
    <location>
        <begin position="235"/>
        <end position="333"/>
    </location>
</feature>
<comment type="caution">
    <text evidence="5">The sequence shown here is derived from an EMBL/GenBank/DDBJ whole genome shotgun (WGS) entry which is preliminary data.</text>
</comment>
<keyword evidence="3" id="KW-0804">Transcription</keyword>
<dbReference type="SMART" id="SM00342">
    <property type="entry name" value="HTH_ARAC"/>
    <property type="match status" value="1"/>
</dbReference>
<evidence type="ECO:0000256" key="2">
    <source>
        <dbReference type="ARBA" id="ARBA00023125"/>
    </source>
</evidence>
<evidence type="ECO:0000313" key="6">
    <source>
        <dbReference type="Proteomes" id="UP000183700"/>
    </source>
</evidence>
<dbReference type="AlphaFoldDB" id="A0A1L8SUA2"/>